<feature type="region of interest" description="Disordered" evidence="1">
    <location>
        <begin position="1"/>
        <end position="36"/>
    </location>
</feature>
<proteinExistence type="predicted"/>
<feature type="compositionally biased region" description="Low complexity" evidence="1">
    <location>
        <begin position="1"/>
        <end position="16"/>
    </location>
</feature>
<name>A0ABR0EMZ8_ZASCE</name>
<accession>A0ABR0EMZ8</accession>
<dbReference type="Proteomes" id="UP001305779">
    <property type="component" value="Unassembled WGS sequence"/>
</dbReference>
<gene>
    <name evidence="2" type="ORF">PRZ48_005923</name>
</gene>
<comment type="caution">
    <text evidence="2">The sequence shown here is derived from an EMBL/GenBank/DDBJ whole genome shotgun (WGS) entry which is preliminary data.</text>
</comment>
<evidence type="ECO:0000313" key="2">
    <source>
        <dbReference type="EMBL" id="KAK4502498.1"/>
    </source>
</evidence>
<keyword evidence="3" id="KW-1185">Reference proteome</keyword>
<protein>
    <submittedName>
        <fullName evidence="2">Uncharacterized protein</fullName>
    </submittedName>
</protein>
<evidence type="ECO:0000256" key="1">
    <source>
        <dbReference type="SAM" id="MobiDB-lite"/>
    </source>
</evidence>
<feature type="compositionally biased region" description="Basic and acidic residues" evidence="1">
    <location>
        <begin position="18"/>
        <end position="36"/>
    </location>
</feature>
<evidence type="ECO:0000313" key="3">
    <source>
        <dbReference type="Proteomes" id="UP001305779"/>
    </source>
</evidence>
<sequence length="223" mass="25351">MAKNSSKVVKPVSKPVVSRRDYRTIDNDQEAEGSRRNKLIEERDEEVWLNKRVTSKGTVVGWYLAPESHEPFWINRKVRARGSTYKATFTPKALKIYQERLLFRIKNMPSLTTGEMEACHRLFQKPGPTPEQIEKARKEREQASAELAKILDKLNQGVVQKQEVAVERSAAQKYDDAAMKAYKGVKSNACEKGQATVENINVMAEEDGDGSGWLFVGQDQVYE</sequence>
<reference evidence="2 3" key="1">
    <citation type="journal article" date="2023" name="G3 (Bethesda)">
        <title>A chromosome-level genome assembly of Zasmidium syzygii isolated from banana leaves.</title>
        <authorList>
            <person name="van Westerhoven A.C."/>
            <person name="Mehrabi R."/>
            <person name="Talebi R."/>
            <person name="Steentjes M.B.F."/>
            <person name="Corcolon B."/>
            <person name="Chong P.A."/>
            <person name="Kema G.H.J."/>
            <person name="Seidl M.F."/>
        </authorList>
    </citation>
    <scope>NUCLEOTIDE SEQUENCE [LARGE SCALE GENOMIC DNA]</scope>
    <source>
        <strain evidence="2 3">P124</strain>
    </source>
</reference>
<dbReference type="EMBL" id="JAXOVC010000004">
    <property type="protein sequence ID" value="KAK4502498.1"/>
    <property type="molecule type" value="Genomic_DNA"/>
</dbReference>
<organism evidence="2 3">
    <name type="scientific">Zasmidium cellare</name>
    <name type="common">Wine cellar mold</name>
    <name type="synonym">Racodium cellare</name>
    <dbReference type="NCBI Taxonomy" id="395010"/>
    <lineage>
        <taxon>Eukaryota</taxon>
        <taxon>Fungi</taxon>
        <taxon>Dikarya</taxon>
        <taxon>Ascomycota</taxon>
        <taxon>Pezizomycotina</taxon>
        <taxon>Dothideomycetes</taxon>
        <taxon>Dothideomycetidae</taxon>
        <taxon>Mycosphaerellales</taxon>
        <taxon>Mycosphaerellaceae</taxon>
        <taxon>Zasmidium</taxon>
    </lineage>
</organism>